<evidence type="ECO:0008006" key="3">
    <source>
        <dbReference type="Google" id="ProtNLM"/>
    </source>
</evidence>
<sequence length="105" mass="11691">MTTLGAIARKPGITWGGAWVGSIDLPHFEVKTNWIIPKGYKLEGQVIVPSNSKYKVQLIEGDKKEEFKVTQTWNPGSPALQEGVENIIKWGVDKKHIQAQHLTAL</sequence>
<dbReference type="HOGENOM" id="CLU_2233248_0_0_9"/>
<dbReference type="PATRIC" id="fig|1285586.5.peg.4529"/>
<dbReference type="Proteomes" id="UP000013911">
    <property type="component" value="Unassembled WGS sequence"/>
</dbReference>
<dbReference type="AlphaFoldDB" id="R7Z8U0"/>
<evidence type="ECO:0000313" key="1">
    <source>
        <dbReference type="EMBL" id="EON70376.1"/>
    </source>
</evidence>
<name>R7Z8U0_LYSSH</name>
<gene>
    <name evidence="1" type="ORF">H131_21732</name>
</gene>
<reference evidence="1 2" key="1">
    <citation type="submission" date="2013-04" db="EMBL/GenBank/DDBJ databases">
        <title>Draft genome of the heavy metal tolerant bacterium Lysinibacillus sphaericus strain OT4b.31.</title>
        <authorList>
            <person name="Pena-Montenegro T.D."/>
            <person name="Dussan J."/>
        </authorList>
    </citation>
    <scope>NUCLEOTIDE SEQUENCE [LARGE SCALE GENOMIC DNA]</scope>
    <source>
        <strain evidence="1 2">OT4b.31</strain>
    </source>
</reference>
<protein>
    <recommendedName>
        <fullName evidence="3">Peptidase M15C domain-containing protein</fullName>
    </recommendedName>
</protein>
<accession>R7Z8U0</accession>
<dbReference type="EMBL" id="AQPX01000036">
    <property type="protein sequence ID" value="EON70376.1"/>
    <property type="molecule type" value="Genomic_DNA"/>
</dbReference>
<comment type="caution">
    <text evidence="1">The sequence shown here is derived from an EMBL/GenBank/DDBJ whole genome shotgun (WGS) entry which is preliminary data.</text>
</comment>
<evidence type="ECO:0000313" key="2">
    <source>
        <dbReference type="Proteomes" id="UP000013911"/>
    </source>
</evidence>
<organism evidence="1 2">
    <name type="scientific">Lysinibacillus sphaericus OT4b.31</name>
    <dbReference type="NCBI Taxonomy" id="1285586"/>
    <lineage>
        <taxon>Bacteria</taxon>
        <taxon>Bacillati</taxon>
        <taxon>Bacillota</taxon>
        <taxon>Bacilli</taxon>
        <taxon>Bacillales</taxon>
        <taxon>Bacillaceae</taxon>
        <taxon>Lysinibacillus</taxon>
    </lineage>
</organism>
<proteinExistence type="predicted"/>